<comment type="caution">
    <text evidence="2">The sequence shown here is derived from an EMBL/GenBank/DDBJ whole genome shotgun (WGS) entry which is preliminary data.</text>
</comment>
<protein>
    <submittedName>
        <fullName evidence="2">Uncharacterized protein</fullName>
    </submittedName>
</protein>
<dbReference type="RefSeq" id="WP_304374244.1">
    <property type="nucleotide sequence ID" value="NZ_JAUOZU010000001.1"/>
</dbReference>
<reference evidence="2" key="2">
    <citation type="submission" date="2023-07" db="EMBL/GenBank/DDBJ databases">
        <authorList>
            <person name="Shen H."/>
        </authorList>
    </citation>
    <scope>NUCLEOTIDE SEQUENCE</scope>
    <source>
        <strain evidence="2">TNR-22</strain>
    </source>
</reference>
<dbReference type="Proteomes" id="UP001174932">
    <property type="component" value="Unassembled WGS sequence"/>
</dbReference>
<dbReference type="EMBL" id="JAUOZU010000001">
    <property type="protein sequence ID" value="MDO6962430.1"/>
    <property type="molecule type" value="Genomic_DNA"/>
</dbReference>
<name>A0ABT8YFF1_9HYPH</name>
<feature type="chain" id="PRO_5046627644" evidence="1">
    <location>
        <begin position="20"/>
        <end position="148"/>
    </location>
</feature>
<evidence type="ECO:0000313" key="3">
    <source>
        <dbReference type="Proteomes" id="UP001174932"/>
    </source>
</evidence>
<keyword evidence="3" id="KW-1185">Reference proteome</keyword>
<proteinExistence type="predicted"/>
<organism evidence="2 3">
    <name type="scientific">Rhizobium alvei</name>
    <dbReference type="NCBI Taxonomy" id="1132659"/>
    <lineage>
        <taxon>Bacteria</taxon>
        <taxon>Pseudomonadati</taxon>
        <taxon>Pseudomonadota</taxon>
        <taxon>Alphaproteobacteria</taxon>
        <taxon>Hyphomicrobiales</taxon>
        <taxon>Rhizobiaceae</taxon>
        <taxon>Rhizobium/Agrobacterium group</taxon>
        <taxon>Rhizobium</taxon>
    </lineage>
</organism>
<sequence>MFRRLSLVALCLLPSSAWATGGVWCDAEDSNIAFHVKAVSSRDGTGPWFGIEGAFALKDKRLDLPPSLLDFPIADANITERWWDGEDVRLNVQKSAGEADNFARVRIIIKTKAVEEADYRGTYELDISPRTEGGETRTFSGKIACSAD</sequence>
<feature type="signal peptide" evidence="1">
    <location>
        <begin position="1"/>
        <end position="19"/>
    </location>
</feature>
<evidence type="ECO:0000256" key="1">
    <source>
        <dbReference type="SAM" id="SignalP"/>
    </source>
</evidence>
<accession>A0ABT8YFF1</accession>
<evidence type="ECO:0000313" key="2">
    <source>
        <dbReference type="EMBL" id="MDO6962430.1"/>
    </source>
</evidence>
<reference evidence="2" key="1">
    <citation type="journal article" date="2015" name="Int. J. Syst. Evol. Microbiol.">
        <title>Rhizobium alvei sp. nov., isolated from a freshwater river.</title>
        <authorList>
            <person name="Sheu S.Y."/>
            <person name="Huang H.W."/>
            <person name="Young C.C."/>
            <person name="Chen W.M."/>
        </authorList>
    </citation>
    <scope>NUCLEOTIDE SEQUENCE</scope>
    <source>
        <strain evidence="2">TNR-22</strain>
    </source>
</reference>
<gene>
    <name evidence="2" type="ORF">Q4481_00595</name>
</gene>
<keyword evidence="1" id="KW-0732">Signal</keyword>